<keyword evidence="3" id="KW-0813">Transport</keyword>
<evidence type="ECO:0000256" key="7">
    <source>
        <dbReference type="ARBA" id="ARBA00023136"/>
    </source>
</evidence>
<gene>
    <name evidence="9" type="ORF">BP422_09660</name>
</gene>
<evidence type="ECO:0000313" key="9">
    <source>
        <dbReference type="EMBL" id="ASJ53795.1"/>
    </source>
</evidence>
<comment type="similarity">
    <text evidence="2">Belongs to the amino acid-polyamine-organocation (APC) superfamily. Spore germination protein (SGP) (TC 2.A.3.9) family.</text>
</comment>
<keyword evidence="5 8" id="KW-0812">Transmembrane</keyword>
<dbReference type="PANTHER" id="PTHR34975:SF2">
    <property type="entry name" value="SPORE GERMINATION PROTEIN A2"/>
    <property type="match status" value="1"/>
</dbReference>
<dbReference type="Proteomes" id="UP000197781">
    <property type="component" value="Chromosome"/>
</dbReference>
<protein>
    <recommendedName>
        <fullName evidence="11">Spore germination protein</fullName>
    </recommendedName>
</protein>
<dbReference type="EMBL" id="CP018145">
    <property type="protein sequence ID" value="ASJ53795.1"/>
    <property type="molecule type" value="Genomic_DNA"/>
</dbReference>
<feature type="transmembrane region" description="Helical" evidence="8">
    <location>
        <begin position="26"/>
        <end position="42"/>
    </location>
</feature>
<dbReference type="AlphaFoldDB" id="A0A220MFT1"/>
<evidence type="ECO:0000256" key="3">
    <source>
        <dbReference type="ARBA" id="ARBA00022448"/>
    </source>
</evidence>
<feature type="transmembrane region" description="Helical" evidence="8">
    <location>
        <begin position="54"/>
        <end position="76"/>
    </location>
</feature>
<organism evidence="9 10">
    <name type="scientific">Brevibacillus formosus</name>
    <dbReference type="NCBI Taxonomy" id="54913"/>
    <lineage>
        <taxon>Bacteria</taxon>
        <taxon>Bacillati</taxon>
        <taxon>Bacillota</taxon>
        <taxon>Bacilli</taxon>
        <taxon>Bacillales</taxon>
        <taxon>Paenibacillaceae</taxon>
        <taxon>Brevibacillus</taxon>
    </lineage>
</organism>
<evidence type="ECO:0000256" key="5">
    <source>
        <dbReference type="ARBA" id="ARBA00022692"/>
    </source>
</evidence>
<proteinExistence type="inferred from homology"/>
<evidence type="ECO:0000256" key="2">
    <source>
        <dbReference type="ARBA" id="ARBA00007998"/>
    </source>
</evidence>
<evidence type="ECO:0000256" key="6">
    <source>
        <dbReference type="ARBA" id="ARBA00022989"/>
    </source>
</evidence>
<dbReference type="GO" id="GO:0009847">
    <property type="term" value="P:spore germination"/>
    <property type="evidence" value="ECO:0007669"/>
    <property type="project" value="InterPro"/>
</dbReference>
<keyword evidence="7 8" id="KW-0472">Membrane</keyword>
<evidence type="ECO:0008006" key="11">
    <source>
        <dbReference type="Google" id="ProtNLM"/>
    </source>
</evidence>
<name>A0A220MFT1_9BACL</name>
<keyword evidence="6 8" id="KW-1133">Transmembrane helix</keyword>
<evidence type="ECO:0000256" key="4">
    <source>
        <dbReference type="ARBA" id="ARBA00022544"/>
    </source>
</evidence>
<reference evidence="9 10" key="1">
    <citation type="submission" date="2016-11" db="EMBL/GenBank/DDBJ databases">
        <authorList>
            <person name="Jaros S."/>
            <person name="Januszkiewicz K."/>
            <person name="Wedrychowicz H."/>
        </authorList>
    </citation>
    <scope>NUCLEOTIDE SEQUENCE [LARGE SCALE GENOMIC DNA]</scope>
    <source>
        <strain evidence="9 10">NF2</strain>
    </source>
</reference>
<dbReference type="KEGG" id="bfm:BP422_09660"/>
<keyword evidence="4" id="KW-0309">Germination</keyword>
<evidence type="ECO:0000256" key="1">
    <source>
        <dbReference type="ARBA" id="ARBA00004141"/>
    </source>
</evidence>
<evidence type="ECO:0000256" key="8">
    <source>
        <dbReference type="SAM" id="Phobius"/>
    </source>
</evidence>
<accession>A0A220MFT1</accession>
<dbReference type="GO" id="GO:0016020">
    <property type="term" value="C:membrane"/>
    <property type="evidence" value="ECO:0007669"/>
    <property type="project" value="UniProtKB-SubCell"/>
</dbReference>
<sequence length="85" mass="9495">MFTTCTIGHLCSAFGMAQLFQKNVQPFIYGLLPVIYLVAILPETSNDVFRLGETVGNIAMYLYGLMPLVLLVISIWRGKKREATP</sequence>
<dbReference type="InterPro" id="IPR004761">
    <property type="entry name" value="Spore_GerAB"/>
</dbReference>
<dbReference type="PANTHER" id="PTHR34975">
    <property type="entry name" value="SPORE GERMINATION PROTEIN A2"/>
    <property type="match status" value="1"/>
</dbReference>
<comment type="subcellular location">
    <subcellularLocation>
        <location evidence="1">Membrane</location>
        <topology evidence="1">Multi-pass membrane protein</topology>
    </subcellularLocation>
</comment>
<evidence type="ECO:0000313" key="10">
    <source>
        <dbReference type="Proteomes" id="UP000197781"/>
    </source>
</evidence>